<feature type="region of interest" description="Disordered" evidence="1">
    <location>
        <begin position="214"/>
        <end position="259"/>
    </location>
</feature>
<proteinExistence type="predicted"/>
<feature type="compositionally biased region" description="Basic and acidic residues" evidence="1">
    <location>
        <begin position="308"/>
        <end position="317"/>
    </location>
</feature>
<organism evidence="2 3">
    <name type="scientific">Euplotes crassus</name>
    <dbReference type="NCBI Taxonomy" id="5936"/>
    <lineage>
        <taxon>Eukaryota</taxon>
        <taxon>Sar</taxon>
        <taxon>Alveolata</taxon>
        <taxon>Ciliophora</taxon>
        <taxon>Intramacronucleata</taxon>
        <taxon>Spirotrichea</taxon>
        <taxon>Hypotrichia</taxon>
        <taxon>Euplotida</taxon>
        <taxon>Euplotidae</taxon>
        <taxon>Moneuplotes</taxon>
    </lineage>
</organism>
<comment type="caution">
    <text evidence="2">The sequence shown here is derived from an EMBL/GenBank/DDBJ whole genome shotgun (WGS) entry which is preliminary data.</text>
</comment>
<dbReference type="AlphaFoldDB" id="A0AAD1X2S5"/>
<name>A0AAD1X2S5_EUPCR</name>
<feature type="region of interest" description="Disordered" evidence="1">
    <location>
        <begin position="307"/>
        <end position="328"/>
    </location>
</feature>
<evidence type="ECO:0000313" key="2">
    <source>
        <dbReference type="EMBL" id="CAI2360928.1"/>
    </source>
</evidence>
<feature type="region of interest" description="Disordered" evidence="1">
    <location>
        <begin position="524"/>
        <end position="548"/>
    </location>
</feature>
<sequence length="548" mass="63595">MYDQSTQDNSHYKKKTIESLRLDRFSDSFLHNKNKYYHPKRGLNYSPSNLVFIDEKPTKGKRIQSGNLRYRRSTKPAVEFGEREKLDNRFMHISSSMKHTGDIIRSENISPECLQIGSITINRINRSKIYEDSSFRSPKITPTISKCVPNKKSQNMEYCYRLVQEPDIPNLKTTKRVQSKRNKRRKNNKYLLTNNNENIKERLLSAHTFKLTGLNPSQKSSEVHELSEKEELSEPSIDNQDIPDFKLDDPNKADFLSPDERDQLDAEIINEIKSNRALKRPYIEGISTASYFLSGTHTKLMESINEELQQKQPEKQKPKTRHPSTKQPRKYSKIGFFQMELNDLVRHEKGILNLYKNDEVPASLKKSINNPKSIFKINLTKEDYSGIFDKDSSFYEKQAFAAIFRKKWKKDQGYCSLFDKRKKFIVDKAISNVKQANFQTQSPNGRVIRKKGALHTKILGRRTLKKGFRTKKLKIKKPKKIQKKLNQSQTQKFTSEFVNNNSTRNSRVRVFKKISTSIRAISSANASPSAGRQKMSLQTASNGIFSEL</sequence>
<gene>
    <name evidence="2" type="ORF">ECRASSUSDP1_LOCUS2236</name>
</gene>
<protein>
    <submittedName>
        <fullName evidence="2">Uncharacterized protein</fullName>
    </submittedName>
</protein>
<keyword evidence="3" id="KW-1185">Reference proteome</keyword>
<feature type="compositionally biased region" description="Basic and acidic residues" evidence="1">
    <location>
        <begin position="221"/>
        <end position="232"/>
    </location>
</feature>
<evidence type="ECO:0000256" key="1">
    <source>
        <dbReference type="SAM" id="MobiDB-lite"/>
    </source>
</evidence>
<feature type="compositionally biased region" description="Basic and acidic residues" evidence="1">
    <location>
        <begin position="243"/>
        <end position="259"/>
    </location>
</feature>
<reference evidence="2" key="1">
    <citation type="submission" date="2023-07" db="EMBL/GenBank/DDBJ databases">
        <authorList>
            <consortium name="AG Swart"/>
            <person name="Singh M."/>
            <person name="Singh A."/>
            <person name="Seah K."/>
            <person name="Emmerich C."/>
        </authorList>
    </citation>
    <scope>NUCLEOTIDE SEQUENCE</scope>
    <source>
        <strain evidence="2">DP1</strain>
    </source>
</reference>
<evidence type="ECO:0000313" key="3">
    <source>
        <dbReference type="Proteomes" id="UP001295684"/>
    </source>
</evidence>
<dbReference type="EMBL" id="CAMPGE010002123">
    <property type="protein sequence ID" value="CAI2360928.1"/>
    <property type="molecule type" value="Genomic_DNA"/>
</dbReference>
<dbReference type="Proteomes" id="UP001295684">
    <property type="component" value="Unassembled WGS sequence"/>
</dbReference>
<accession>A0AAD1X2S5</accession>
<feature type="compositionally biased region" description="Basic residues" evidence="1">
    <location>
        <begin position="318"/>
        <end position="328"/>
    </location>
</feature>